<evidence type="ECO:0000256" key="1">
    <source>
        <dbReference type="SAM" id="MobiDB-lite"/>
    </source>
</evidence>
<accession>A0A0M9G3B4</accession>
<evidence type="ECO:0008006" key="4">
    <source>
        <dbReference type="Google" id="ProtNLM"/>
    </source>
</evidence>
<feature type="region of interest" description="Disordered" evidence="1">
    <location>
        <begin position="249"/>
        <end position="306"/>
    </location>
</feature>
<feature type="compositionally biased region" description="Acidic residues" evidence="1">
    <location>
        <begin position="292"/>
        <end position="306"/>
    </location>
</feature>
<dbReference type="InterPro" id="IPR036249">
    <property type="entry name" value="Thioredoxin-like_sf"/>
</dbReference>
<evidence type="ECO:0000313" key="2">
    <source>
        <dbReference type="EMBL" id="KPA81286.1"/>
    </source>
</evidence>
<feature type="compositionally biased region" description="Pro residues" evidence="1">
    <location>
        <begin position="255"/>
        <end position="267"/>
    </location>
</feature>
<dbReference type="Gene3D" id="3.40.30.10">
    <property type="entry name" value="Glutaredoxin"/>
    <property type="match status" value="1"/>
</dbReference>
<evidence type="ECO:0000313" key="3">
    <source>
        <dbReference type="Proteomes" id="UP000037923"/>
    </source>
</evidence>
<dbReference type="SUPFAM" id="SSF52833">
    <property type="entry name" value="Thioredoxin-like"/>
    <property type="match status" value="1"/>
</dbReference>
<sequence>MQTQLHKDVVKNITTASQLEGELQISQAQHGVAVLDIYNAEWGHCKALSETFRRLSTDAGDMVHLRFFSVECNAVLKSLRTPDDAKATPRPKGMEFSHDTLGEYWSKILEQRQKHSKPYFAFYKEGKMRTHLEGIDTPKICRIVHDLCKQQNAAAEYIVNADVLRFWESNFSPSESEVGTNEFVHAARALLGAEAADMTGDDMAHLTAAVRGGGGGEVVSASSLQSFVGPNRKLKAALLAVVAERRAAAGATASSPPPPSPPPPPAPAAATEEKEEELDAAPRAPSPKLEDVAPEEQTENAPEADG</sequence>
<dbReference type="Proteomes" id="UP000037923">
    <property type="component" value="Unassembled WGS sequence"/>
</dbReference>
<name>A0A0M9G3B4_LEPPY</name>
<comment type="caution">
    <text evidence="2">The sequence shown here is derived from an EMBL/GenBank/DDBJ whole genome shotgun (WGS) entry which is preliminary data.</text>
</comment>
<dbReference type="AlphaFoldDB" id="A0A0M9G3B4"/>
<dbReference type="EMBL" id="LGTL01000006">
    <property type="protein sequence ID" value="KPA81286.1"/>
    <property type="molecule type" value="Genomic_DNA"/>
</dbReference>
<dbReference type="EMBL" id="LGTL01000006">
    <property type="protein sequence ID" value="KPA81285.1"/>
    <property type="molecule type" value="Genomic_DNA"/>
</dbReference>
<keyword evidence="3" id="KW-1185">Reference proteome</keyword>
<reference evidence="2 3" key="1">
    <citation type="submission" date="2015-07" db="EMBL/GenBank/DDBJ databases">
        <title>High-quality genome of monoxenous trypanosomatid Leptomonas pyrrhocoris.</title>
        <authorList>
            <person name="Flegontov P."/>
            <person name="Butenko A."/>
            <person name="Firsov S."/>
            <person name="Vlcek C."/>
            <person name="Logacheva M.D."/>
            <person name="Field M."/>
            <person name="Filatov D."/>
            <person name="Flegontova O."/>
            <person name="Gerasimov E."/>
            <person name="Jackson A.P."/>
            <person name="Kelly S."/>
            <person name="Opperdoes F."/>
            <person name="O'Reilly A."/>
            <person name="Votypka J."/>
            <person name="Yurchenko V."/>
            <person name="Lukes J."/>
        </authorList>
    </citation>
    <scope>NUCLEOTIDE SEQUENCE [LARGE SCALE GENOMIC DNA]</scope>
    <source>
        <strain evidence="2">H10</strain>
    </source>
</reference>
<dbReference type="RefSeq" id="XP_015659725.1">
    <property type="nucleotide sequence ID" value="XM_015801105.1"/>
</dbReference>
<feature type="non-terminal residue" evidence="2">
    <location>
        <position position="306"/>
    </location>
</feature>
<gene>
    <name evidence="2" type="ORF">ABB37_03693</name>
</gene>
<dbReference type="RefSeq" id="XP_015659724.1">
    <property type="nucleotide sequence ID" value="XM_015801104.1"/>
</dbReference>
<organism evidence="2 3">
    <name type="scientific">Leptomonas pyrrhocoris</name>
    <name type="common">Firebug parasite</name>
    <dbReference type="NCBI Taxonomy" id="157538"/>
    <lineage>
        <taxon>Eukaryota</taxon>
        <taxon>Discoba</taxon>
        <taxon>Euglenozoa</taxon>
        <taxon>Kinetoplastea</taxon>
        <taxon>Metakinetoplastina</taxon>
        <taxon>Trypanosomatida</taxon>
        <taxon>Trypanosomatidae</taxon>
        <taxon>Leishmaniinae</taxon>
        <taxon>Leptomonas</taxon>
    </lineage>
</organism>
<dbReference type="OrthoDB" id="243355at2759"/>
<protein>
    <recommendedName>
        <fullName evidence="4">Thioredoxin domain-containing protein</fullName>
    </recommendedName>
</protein>
<proteinExistence type="predicted"/>
<dbReference type="GeneID" id="26903984"/>
<dbReference type="VEuPathDB" id="TriTrypDB:LpyrH10_06_0630"/>